<keyword evidence="3" id="KW-1185">Reference proteome</keyword>
<accession>A0A2J7RSE3</accession>
<feature type="region of interest" description="Disordered" evidence="1">
    <location>
        <begin position="153"/>
        <end position="183"/>
    </location>
</feature>
<dbReference type="InterPro" id="IPR036514">
    <property type="entry name" value="SGNH_hydro_sf"/>
</dbReference>
<organism evidence="2 3">
    <name type="scientific">Cryptotermes secundus</name>
    <dbReference type="NCBI Taxonomy" id="105785"/>
    <lineage>
        <taxon>Eukaryota</taxon>
        <taxon>Metazoa</taxon>
        <taxon>Ecdysozoa</taxon>
        <taxon>Arthropoda</taxon>
        <taxon>Hexapoda</taxon>
        <taxon>Insecta</taxon>
        <taxon>Pterygota</taxon>
        <taxon>Neoptera</taxon>
        <taxon>Polyneoptera</taxon>
        <taxon>Dictyoptera</taxon>
        <taxon>Blattodea</taxon>
        <taxon>Blattoidea</taxon>
        <taxon>Termitoidae</taxon>
        <taxon>Kalotermitidae</taxon>
        <taxon>Cryptotermitinae</taxon>
        <taxon>Cryptotermes</taxon>
    </lineage>
</organism>
<evidence type="ECO:0000313" key="2">
    <source>
        <dbReference type="EMBL" id="PNF43742.1"/>
    </source>
</evidence>
<dbReference type="EMBL" id="NEVH01000261">
    <property type="protein sequence ID" value="PNF43742.1"/>
    <property type="molecule type" value="Genomic_DNA"/>
</dbReference>
<dbReference type="AlphaFoldDB" id="A0A2J7RSE3"/>
<dbReference type="Proteomes" id="UP000235965">
    <property type="component" value="Unassembled WGS sequence"/>
</dbReference>
<dbReference type="STRING" id="105785.A0A2J7RSE3"/>
<dbReference type="SUPFAM" id="SSF52266">
    <property type="entry name" value="SGNH hydrolase"/>
    <property type="match status" value="1"/>
</dbReference>
<dbReference type="OrthoDB" id="6624170at2759"/>
<sequence>MSADRVWLDSRSEQFRYDQTYYGAFKCDNCASLKDQLRKVSLELSSSQCIIKLLYKELNEVSAAFEPAGDAVVERGVCEELTQPATWTKVLSKSSKYPGEGNVTVDPRQLHTWQPISVSNRFSSLSYQPDSAAGEGEATPMCSRRMAQPYNSSFKKCNETRGKKRSSIKNYSEQQLTSSSHYVNGNSYENDCKNDTHISRIPTLLNGQVCIENKDESNQDESDNKGCIQLLLREATRKLIVKKNSFSNSGEHKVLLIGDSHMRGCAEYMKTFLKQQFEVCGYVKPGASSKLVLESAKRDTEKFTMDDFLILSSGSNDVNSNDLRKVFCEITDFVKSVNHTNVVLVHIPYRYDLRSSQINSEIGIHNRKLDKLAKKFSHVGVIKVDNSRQQYTTHGQHLNGLGKELLSSHLLLHIYSTLGKESDSVIVLTWGDNYSQVKSLAANPNNQCMRANGSIRKELISNPCLGKGCMANGAVNSYTKVDESKILKIRTSNRTKKAPVTKKDFL</sequence>
<evidence type="ECO:0000256" key="1">
    <source>
        <dbReference type="SAM" id="MobiDB-lite"/>
    </source>
</evidence>
<reference evidence="2 3" key="1">
    <citation type="submission" date="2017-12" db="EMBL/GenBank/DDBJ databases">
        <title>Hemimetabolous genomes reveal molecular basis of termite eusociality.</title>
        <authorList>
            <person name="Harrison M.C."/>
            <person name="Jongepier E."/>
            <person name="Robertson H.M."/>
            <person name="Arning N."/>
            <person name="Bitard-Feildel T."/>
            <person name="Chao H."/>
            <person name="Childers C.P."/>
            <person name="Dinh H."/>
            <person name="Doddapaneni H."/>
            <person name="Dugan S."/>
            <person name="Gowin J."/>
            <person name="Greiner C."/>
            <person name="Han Y."/>
            <person name="Hu H."/>
            <person name="Hughes D.S.T."/>
            <person name="Huylmans A.-K."/>
            <person name="Kemena C."/>
            <person name="Kremer L.P.M."/>
            <person name="Lee S.L."/>
            <person name="Lopez-Ezquerra A."/>
            <person name="Mallet L."/>
            <person name="Monroy-Kuhn J.M."/>
            <person name="Moser A."/>
            <person name="Murali S.C."/>
            <person name="Muzny D.M."/>
            <person name="Otani S."/>
            <person name="Piulachs M.-D."/>
            <person name="Poelchau M."/>
            <person name="Qu J."/>
            <person name="Schaub F."/>
            <person name="Wada-Katsumata A."/>
            <person name="Worley K.C."/>
            <person name="Xie Q."/>
            <person name="Ylla G."/>
            <person name="Poulsen M."/>
            <person name="Gibbs R.A."/>
            <person name="Schal C."/>
            <person name="Richards S."/>
            <person name="Belles X."/>
            <person name="Korb J."/>
            <person name="Bornberg-Bauer E."/>
        </authorList>
    </citation>
    <scope>NUCLEOTIDE SEQUENCE [LARGE SCALE GENOMIC DNA]</scope>
    <source>
        <tissue evidence="2">Whole body</tissue>
    </source>
</reference>
<name>A0A2J7RSE3_9NEOP</name>
<protein>
    <submittedName>
        <fullName evidence="2">Uncharacterized protein</fullName>
    </submittedName>
</protein>
<proteinExistence type="predicted"/>
<comment type="caution">
    <text evidence="2">The sequence shown here is derived from an EMBL/GenBank/DDBJ whole genome shotgun (WGS) entry which is preliminary data.</text>
</comment>
<gene>
    <name evidence="2" type="ORF">B7P43_G13778</name>
</gene>
<feature type="compositionally biased region" description="Polar residues" evidence="1">
    <location>
        <begin position="168"/>
        <end position="183"/>
    </location>
</feature>
<dbReference type="InParanoid" id="A0A2J7RSE3"/>
<dbReference type="Gene3D" id="3.40.50.1110">
    <property type="entry name" value="SGNH hydrolase"/>
    <property type="match status" value="1"/>
</dbReference>
<evidence type="ECO:0000313" key="3">
    <source>
        <dbReference type="Proteomes" id="UP000235965"/>
    </source>
</evidence>